<evidence type="ECO:0000256" key="3">
    <source>
        <dbReference type="ARBA" id="ARBA00022475"/>
    </source>
</evidence>
<dbReference type="GO" id="GO:0015628">
    <property type="term" value="P:protein secretion by the type II secretion system"/>
    <property type="evidence" value="ECO:0007669"/>
    <property type="project" value="InterPro"/>
</dbReference>
<evidence type="ECO:0000256" key="10">
    <source>
        <dbReference type="ARBA" id="ARBA00030775"/>
    </source>
</evidence>
<dbReference type="Proteomes" id="UP000199221">
    <property type="component" value="Unassembled WGS sequence"/>
</dbReference>
<evidence type="ECO:0000256" key="6">
    <source>
        <dbReference type="ARBA" id="ARBA00022692"/>
    </source>
</evidence>
<name>A0A1H9NRU9_9PSED</name>
<dbReference type="EMBL" id="FOEQ01000007">
    <property type="protein sequence ID" value="SER38359.1"/>
    <property type="molecule type" value="Genomic_DNA"/>
</dbReference>
<organism evidence="12 13">
    <name type="scientific">Pseudomonas soli</name>
    <dbReference type="NCBI Taxonomy" id="1306993"/>
    <lineage>
        <taxon>Bacteria</taxon>
        <taxon>Pseudomonadati</taxon>
        <taxon>Pseudomonadota</taxon>
        <taxon>Gammaproteobacteria</taxon>
        <taxon>Pseudomonadales</taxon>
        <taxon>Pseudomonadaceae</taxon>
        <taxon>Pseudomonas</taxon>
    </lineage>
</organism>
<dbReference type="InterPro" id="IPR022346">
    <property type="entry name" value="T2SS_GspH"/>
</dbReference>
<dbReference type="AlphaFoldDB" id="A0A1H9NRU9"/>
<dbReference type="Gene3D" id="3.55.40.10">
    <property type="entry name" value="minor pseudopilin epsh domain"/>
    <property type="match status" value="1"/>
</dbReference>
<proteinExistence type="inferred from homology"/>
<evidence type="ECO:0000313" key="12">
    <source>
        <dbReference type="EMBL" id="SER38359.1"/>
    </source>
</evidence>
<evidence type="ECO:0000256" key="5">
    <source>
        <dbReference type="ARBA" id="ARBA00022519"/>
    </source>
</evidence>
<evidence type="ECO:0000256" key="1">
    <source>
        <dbReference type="ARBA" id="ARBA00004377"/>
    </source>
</evidence>
<keyword evidence="6" id="KW-0812">Transmembrane</keyword>
<evidence type="ECO:0000313" key="13">
    <source>
        <dbReference type="Proteomes" id="UP000199221"/>
    </source>
</evidence>
<accession>A0A1H9NRU9</accession>
<dbReference type="GO" id="GO:0015627">
    <property type="term" value="C:type II protein secretion system complex"/>
    <property type="evidence" value="ECO:0007669"/>
    <property type="project" value="InterPro"/>
</dbReference>
<evidence type="ECO:0000256" key="2">
    <source>
        <dbReference type="ARBA" id="ARBA00021549"/>
    </source>
</evidence>
<protein>
    <recommendedName>
        <fullName evidence="2">Type II secretion system protein H</fullName>
    </recommendedName>
    <alternativeName>
        <fullName evidence="10">General secretion pathway protein H</fullName>
    </alternativeName>
</protein>
<dbReference type="GO" id="GO:0005886">
    <property type="term" value="C:plasma membrane"/>
    <property type="evidence" value="ECO:0007669"/>
    <property type="project" value="UniProtKB-SubCell"/>
</dbReference>
<comment type="subcellular location">
    <subcellularLocation>
        <location evidence="1">Cell inner membrane</location>
        <topology evidence="1">Single-pass membrane protein</topology>
    </subcellularLocation>
</comment>
<keyword evidence="8" id="KW-0472">Membrane</keyword>
<dbReference type="RefSeq" id="WP_289678250.1">
    <property type="nucleotide sequence ID" value="NZ_CP128543.1"/>
</dbReference>
<keyword evidence="7" id="KW-1133">Transmembrane helix</keyword>
<dbReference type="SUPFAM" id="SSF54523">
    <property type="entry name" value="Pili subunits"/>
    <property type="match status" value="1"/>
</dbReference>
<comment type="similarity">
    <text evidence="9">Belongs to the GSP H family.</text>
</comment>
<dbReference type="Pfam" id="PF12019">
    <property type="entry name" value="GspH"/>
    <property type="match status" value="1"/>
</dbReference>
<keyword evidence="3" id="KW-1003">Cell membrane</keyword>
<gene>
    <name evidence="12" type="ORF">SAMN05216230_107302</name>
</gene>
<dbReference type="InterPro" id="IPR045584">
    <property type="entry name" value="Pilin-like"/>
</dbReference>
<reference evidence="12 13" key="1">
    <citation type="submission" date="2016-10" db="EMBL/GenBank/DDBJ databases">
        <authorList>
            <person name="de Groot N.N."/>
        </authorList>
    </citation>
    <scope>NUCLEOTIDE SEQUENCE [LARGE SCALE GENOMIC DNA]</scope>
    <source>
        <strain evidence="12 13">LMG 27941</strain>
    </source>
</reference>
<feature type="domain" description="General secretion pathway GspH" evidence="11">
    <location>
        <begin position="41"/>
        <end position="144"/>
    </location>
</feature>
<evidence type="ECO:0000256" key="9">
    <source>
        <dbReference type="ARBA" id="ARBA00025772"/>
    </source>
</evidence>
<sequence length="159" mass="17126">MRQQGVTLLQMMCALTIGSLLTHLGITAYARLGETLQLAAAARELAQALRAARNQAALQQLALTVHPLQGDWGKGWRVSQEHDGQVLREHRLAKPVKVVASSAREVRFSKRGAPIGEGFVGITLDICQRSGPGSQHQVVLSPSGRVSLRSDEGRRCAGD</sequence>
<keyword evidence="4" id="KW-0488">Methylation</keyword>
<evidence type="ECO:0000256" key="8">
    <source>
        <dbReference type="ARBA" id="ARBA00023136"/>
    </source>
</evidence>
<evidence type="ECO:0000256" key="7">
    <source>
        <dbReference type="ARBA" id="ARBA00022989"/>
    </source>
</evidence>
<dbReference type="GeneID" id="93679776"/>
<keyword evidence="5" id="KW-0997">Cell inner membrane</keyword>
<evidence type="ECO:0000256" key="4">
    <source>
        <dbReference type="ARBA" id="ARBA00022481"/>
    </source>
</evidence>
<evidence type="ECO:0000259" key="11">
    <source>
        <dbReference type="Pfam" id="PF12019"/>
    </source>
</evidence>